<dbReference type="Proteomes" id="UP000176608">
    <property type="component" value="Unassembled WGS sequence"/>
</dbReference>
<organism evidence="2 3">
    <name type="scientific">candidate division WWE3 bacterium RIFCSPHIGHO2_01_FULL_42_13</name>
    <dbReference type="NCBI Taxonomy" id="1802617"/>
    <lineage>
        <taxon>Bacteria</taxon>
        <taxon>Katanobacteria</taxon>
    </lineage>
</organism>
<dbReference type="InterPro" id="IPR001173">
    <property type="entry name" value="Glyco_trans_2-like"/>
</dbReference>
<reference evidence="2 3" key="1">
    <citation type="journal article" date="2016" name="Nat. Commun.">
        <title>Thousands of microbial genomes shed light on interconnected biogeochemical processes in an aquifer system.</title>
        <authorList>
            <person name="Anantharaman K."/>
            <person name="Brown C.T."/>
            <person name="Hug L.A."/>
            <person name="Sharon I."/>
            <person name="Castelle C.J."/>
            <person name="Probst A.J."/>
            <person name="Thomas B.C."/>
            <person name="Singh A."/>
            <person name="Wilkins M.J."/>
            <person name="Karaoz U."/>
            <person name="Brodie E.L."/>
            <person name="Williams K.H."/>
            <person name="Hubbard S.S."/>
            <person name="Banfield J.F."/>
        </authorList>
    </citation>
    <scope>NUCLEOTIDE SEQUENCE [LARGE SCALE GENOMIC DNA]</scope>
</reference>
<sequence>MKKVSVIISNTNTKDVIRECLKNLEELVYEKKQNLEIIVVDNNSSDGSADMIKTEFPWVKMLSTPNYGLAYGVNMGAKVASGDYLLFLGEDGFPRESTIPGLVGYMEARPDVGLTTARLIMRDGKPDIDVHRNLPTPWNSFTRLFLLSKIFPKSPIFNNYFMIDKDHSKEHEIEVCITHFMMIPRHVFDEVGGFDDKNYFVFGEDADMCYKIKLAGYKLMYVPQFEAGHYKGASFGTRKETADIAPKPLAWKNFMHYNSTRVMRVFVNKFYRNKYPLPLVWFMNFGSYVLQFQRQLTETAKHIKRHGFKYFSNEYTRDSRRRLKERFGF</sequence>
<protein>
    <recommendedName>
        <fullName evidence="1">Glycosyltransferase 2-like domain-containing protein</fullName>
    </recommendedName>
</protein>
<evidence type="ECO:0000313" key="2">
    <source>
        <dbReference type="EMBL" id="OGC47661.1"/>
    </source>
</evidence>
<evidence type="ECO:0000259" key="1">
    <source>
        <dbReference type="Pfam" id="PF00535"/>
    </source>
</evidence>
<dbReference type="STRING" id="1802617.A2886_02685"/>
<proteinExistence type="predicted"/>
<dbReference type="Gene3D" id="3.90.550.10">
    <property type="entry name" value="Spore Coat Polysaccharide Biosynthesis Protein SpsA, Chain A"/>
    <property type="match status" value="1"/>
</dbReference>
<dbReference type="PANTHER" id="PTHR43179">
    <property type="entry name" value="RHAMNOSYLTRANSFERASE WBBL"/>
    <property type="match status" value="1"/>
</dbReference>
<dbReference type="CDD" id="cd04186">
    <property type="entry name" value="GT_2_like_c"/>
    <property type="match status" value="1"/>
</dbReference>
<dbReference type="InterPro" id="IPR029044">
    <property type="entry name" value="Nucleotide-diphossugar_trans"/>
</dbReference>
<dbReference type="SUPFAM" id="SSF53448">
    <property type="entry name" value="Nucleotide-diphospho-sugar transferases"/>
    <property type="match status" value="1"/>
</dbReference>
<comment type="caution">
    <text evidence="2">The sequence shown here is derived from an EMBL/GenBank/DDBJ whole genome shotgun (WGS) entry which is preliminary data.</text>
</comment>
<name>A0A1F4URQ8_UNCKA</name>
<evidence type="ECO:0000313" key="3">
    <source>
        <dbReference type="Proteomes" id="UP000176608"/>
    </source>
</evidence>
<accession>A0A1F4URQ8</accession>
<dbReference type="EMBL" id="MEVA01000006">
    <property type="protein sequence ID" value="OGC47661.1"/>
    <property type="molecule type" value="Genomic_DNA"/>
</dbReference>
<gene>
    <name evidence="2" type="ORF">A2886_02685</name>
</gene>
<dbReference type="PANTHER" id="PTHR43179:SF7">
    <property type="entry name" value="RHAMNOSYLTRANSFERASE WBBL"/>
    <property type="match status" value="1"/>
</dbReference>
<dbReference type="Pfam" id="PF00535">
    <property type="entry name" value="Glycos_transf_2"/>
    <property type="match status" value="1"/>
</dbReference>
<dbReference type="AlphaFoldDB" id="A0A1F4URQ8"/>
<feature type="domain" description="Glycosyltransferase 2-like" evidence="1">
    <location>
        <begin position="5"/>
        <end position="191"/>
    </location>
</feature>